<dbReference type="GO" id="GO:0070086">
    <property type="term" value="P:ubiquitin-dependent endocytosis"/>
    <property type="evidence" value="ECO:0007669"/>
    <property type="project" value="TreeGrafter"/>
</dbReference>
<dbReference type="Gene3D" id="2.60.40.640">
    <property type="match status" value="1"/>
</dbReference>
<evidence type="ECO:0000256" key="2">
    <source>
        <dbReference type="ARBA" id="ARBA00022786"/>
    </source>
</evidence>
<feature type="domain" description="Arrestin-like N-terminal" evidence="5">
    <location>
        <begin position="5"/>
        <end position="100"/>
    </location>
</feature>
<protein>
    <recommendedName>
        <fullName evidence="5">Arrestin-like N-terminal domain-containing protein</fullName>
    </recommendedName>
</protein>
<gene>
    <name evidence="6" type="ORF">BDV25DRAFT_149268</name>
</gene>
<dbReference type="GO" id="GO:0030674">
    <property type="term" value="F:protein-macromolecule adaptor activity"/>
    <property type="evidence" value="ECO:0007669"/>
    <property type="project" value="TreeGrafter"/>
</dbReference>
<dbReference type="PANTHER" id="PTHR11188">
    <property type="entry name" value="ARRESTIN DOMAIN CONTAINING PROTEIN"/>
    <property type="match status" value="1"/>
</dbReference>
<evidence type="ECO:0000313" key="6">
    <source>
        <dbReference type="EMBL" id="KAE8153502.1"/>
    </source>
</evidence>
<dbReference type="OrthoDB" id="2333384at2759"/>
<feature type="region of interest" description="Disordered" evidence="4">
    <location>
        <begin position="377"/>
        <end position="426"/>
    </location>
</feature>
<dbReference type="Proteomes" id="UP000325780">
    <property type="component" value="Unassembled WGS sequence"/>
</dbReference>
<dbReference type="InterPro" id="IPR050357">
    <property type="entry name" value="Arrestin_domain-protein"/>
</dbReference>
<feature type="compositionally biased region" description="Polar residues" evidence="4">
    <location>
        <begin position="377"/>
        <end position="401"/>
    </location>
</feature>
<evidence type="ECO:0000256" key="4">
    <source>
        <dbReference type="SAM" id="MobiDB-lite"/>
    </source>
</evidence>
<dbReference type="Pfam" id="PF00339">
    <property type="entry name" value="Arrestin_N"/>
    <property type="match status" value="1"/>
</dbReference>
<reference evidence="6 7" key="1">
    <citation type="submission" date="2019-04" db="EMBL/GenBank/DDBJ databases">
        <title>Friends and foes A comparative genomics study of 23 Aspergillus species from section Flavi.</title>
        <authorList>
            <consortium name="DOE Joint Genome Institute"/>
            <person name="Kjaerbolling I."/>
            <person name="Vesth T."/>
            <person name="Frisvad J.C."/>
            <person name="Nybo J.L."/>
            <person name="Theobald S."/>
            <person name="Kildgaard S."/>
            <person name="Isbrandt T."/>
            <person name="Kuo A."/>
            <person name="Sato A."/>
            <person name="Lyhne E.K."/>
            <person name="Kogle M.E."/>
            <person name="Wiebenga A."/>
            <person name="Kun R.S."/>
            <person name="Lubbers R.J."/>
            <person name="Makela M.R."/>
            <person name="Barry K."/>
            <person name="Chovatia M."/>
            <person name="Clum A."/>
            <person name="Daum C."/>
            <person name="Haridas S."/>
            <person name="He G."/>
            <person name="LaButti K."/>
            <person name="Lipzen A."/>
            <person name="Mondo S."/>
            <person name="Riley R."/>
            <person name="Salamov A."/>
            <person name="Simmons B.A."/>
            <person name="Magnuson J.K."/>
            <person name="Henrissat B."/>
            <person name="Mortensen U.H."/>
            <person name="Larsen T.O."/>
            <person name="Devries R.P."/>
            <person name="Grigoriev I.V."/>
            <person name="Machida M."/>
            <person name="Baker S.E."/>
            <person name="Andersen M.R."/>
        </authorList>
    </citation>
    <scope>NUCLEOTIDE SEQUENCE [LARGE SCALE GENOMIC DNA]</scope>
    <source>
        <strain evidence="6 7">IBT 18842</strain>
    </source>
</reference>
<organism evidence="6 7">
    <name type="scientific">Aspergillus avenaceus</name>
    <dbReference type="NCBI Taxonomy" id="36643"/>
    <lineage>
        <taxon>Eukaryota</taxon>
        <taxon>Fungi</taxon>
        <taxon>Dikarya</taxon>
        <taxon>Ascomycota</taxon>
        <taxon>Pezizomycotina</taxon>
        <taxon>Eurotiomycetes</taxon>
        <taxon>Eurotiomycetidae</taxon>
        <taxon>Eurotiales</taxon>
        <taxon>Aspergillaceae</taxon>
        <taxon>Aspergillus</taxon>
        <taxon>Aspergillus subgen. Circumdati</taxon>
    </lineage>
</organism>
<dbReference type="CDD" id="cd22952">
    <property type="entry name" value="ART10-like"/>
    <property type="match status" value="1"/>
</dbReference>
<comment type="subunit">
    <text evidence="3">Interacts with hulA.</text>
</comment>
<proteinExistence type="inferred from homology"/>
<dbReference type="GO" id="GO:0005829">
    <property type="term" value="C:cytosol"/>
    <property type="evidence" value="ECO:0007669"/>
    <property type="project" value="TreeGrafter"/>
</dbReference>
<evidence type="ECO:0000313" key="7">
    <source>
        <dbReference type="Proteomes" id="UP000325780"/>
    </source>
</evidence>
<sequence length="426" mass="47527">MPIDLHLENQVATYSGQEVLRGSVVFHNPHPIEFQDIRVTFRGRAKAKVQKKKGPAAIAATYRSKCVLFEQERILMDSDGAGTLPRDTYTWPFEFTFPSLVQSHARWPEKHPFRSDEHHPLPPSFAVEVADEVRKLDCLVEYRIEAQVFKPQKSFLGKKTPLLEEVVRLNFLPPAAQLARVEDLGTLFKHQREEMFTVRSLLLLPENRGRSLGFGEKVQSWLSPKQLPRFDFRVSFVYSTRVVQSSPIQCVFDIVPFLEQSSVTNHPDIVLQAVSMAVYSRTAARASPSLMGAIAGDVDERIEILSKTSLGMPVRGQLDFNQVFGPMMFKHSDVSFATFNMARTYRLSVSATFECAGKTMEFNATDLGLEIVSSISPPVKENTTGTSDVSELADTSASSTAGREKDPPPSYSPGPSSPRAYEKGGH</sequence>
<keyword evidence="7" id="KW-1185">Reference proteome</keyword>
<evidence type="ECO:0000256" key="3">
    <source>
        <dbReference type="ARBA" id="ARBA00038766"/>
    </source>
</evidence>
<dbReference type="InterPro" id="IPR011021">
    <property type="entry name" value="Arrestin-like_N"/>
</dbReference>
<dbReference type="GO" id="GO:0005886">
    <property type="term" value="C:plasma membrane"/>
    <property type="evidence" value="ECO:0007669"/>
    <property type="project" value="TreeGrafter"/>
</dbReference>
<comment type="similarity">
    <text evidence="1">Belongs to the arrestin family.</text>
</comment>
<evidence type="ECO:0000259" key="5">
    <source>
        <dbReference type="Pfam" id="PF00339"/>
    </source>
</evidence>
<dbReference type="PANTHER" id="PTHR11188:SF17">
    <property type="entry name" value="FI21816P1"/>
    <property type="match status" value="1"/>
</dbReference>
<dbReference type="AlphaFoldDB" id="A0A5N6U4K7"/>
<dbReference type="EMBL" id="ML742038">
    <property type="protein sequence ID" value="KAE8153502.1"/>
    <property type="molecule type" value="Genomic_DNA"/>
</dbReference>
<accession>A0A5N6U4K7</accession>
<evidence type="ECO:0000256" key="1">
    <source>
        <dbReference type="ARBA" id="ARBA00005298"/>
    </source>
</evidence>
<name>A0A5N6U4K7_ASPAV</name>
<dbReference type="GO" id="GO:0031625">
    <property type="term" value="F:ubiquitin protein ligase binding"/>
    <property type="evidence" value="ECO:0007669"/>
    <property type="project" value="TreeGrafter"/>
</dbReference>
<dbReference type="InterPro" id="IPR014752">
    <property type="entry name" value="Arrestin-like_C"/>
</dbReference>
<keyword evidence="2" id="KW-0833">Ubl conjugation pathway</keyword>